<feature type="domain" description="OmpA-like" evidence="6">
    <location>
        <begin position="163"/>
        <end position="294"/>
    </location>
</feature>
<dbReference type="SUPFAM" id="SSF103088">
    <property type="entry name" value="OmpA-like"/>
    <property type="match status" value="1"/>
</dbReference>
<dbReference type="PROSITE" id="PS51257">
    <property type="entry name" value="PROKAR_LIPOPROTEIN"/>
    <property type="match status" value="1"/>
</dbReference>
<keyword evidence="3" id="KW-0998">Cell outer membrane</keyword>
<dbReference type="InterPro" id="IPR036737">
    <property type="entry name" value="OmpA-like_sf"/>
</dbReference>
<evidence type="ECO:0000313" key="7">
    <source>
        <dbReference type="EMBL" id="MFC0322565.1"/>
    </source>
</evidence>
<dbReference type="CDD" id="cd07185">
    <property type="entry name" value="OmpA_C-like"/>
    <property type="match status" value="1"/>
</dbReference>
<dbReference type="PROSITE" id="PS51123">
    <property type="entry name" value="OMPA_2"/>
    <property type="match status" value="1"/>
</dbReference>
<evidence type="ECO:0000313" key="8">
    <source>
        <dbReference type="Proteomes" id="UP001589769"/>
    </source>
</evidence>
<feature type="chain" id="PRO_5047420057" evidence="5">
    <location>
        <begin position="23"/>
        <end position="296"/>
    </location>
</feature>
<dbReference type="InterPro" id="IPR006665">
    <property type="entry name" value="OmpA-like"/>
</dbReference>
<accession>A0ABV6HUJ8</accession>
<dbReference type="PANTHER" id="PTHR30329">
    <property type="entry name" value="STATOR ELEMENT OF FLAGELLAR MOTOR COMPLEX"/>
    <property type="match status" value="1"/>
</dbReference>
<dbReference type="PRINTS" id="PR01021">
    <property type="entry name" value="OMPADOMAIN"/>
</dbReference>
<dbReference type="Proteomes" id="UP001589769">
    <property type="component" value="Unassembled WGS sequence"/>
</dbReference>
<evidence type="ECO:0000256" key="2">
    <source>
        <dbReference type="ARBA" id="ARBA00023136"/>
    </source>
</evidence>
<name>A0ABV6HUJ8_9PAST</name>
<dbReference type="Gene3D" id="3.30.1330.60">
    <property type="entry name" value="OmpA-like domain"/>
    <property type="match status" value="1"/>
</dbReference>
<reference evidence="7 8" key="1">
    <citation type="submission" date="2024-09" db="EMBL/GenBank/DDBJ databases">
        <authorList>
            <person name="Sun Q."/>
            <person name="Mori K."/>
        </authorList>
    </citation>
    <scope>NUCLEOTIDE SEQUENCE [LARGE SCALE GENOMIC DNA]</scope>
    <source>
        <strain evidence="7 8">CCM 7538</strain>
    </source>
</reference>
<proteinExistence type="predicted"/>
<organism evidence="7 8">
    <name type="scientific">Gallibacterium melopsittaci</name>
    <dbReference type="NCBI Taxonomy" id="516063"/>
    <lineage>
        <taxon>Bacteria</taxon>
        <taxon>Pseudomonadati</taxon>
        <taxon>Pseudomonadota</taxon>
        <taxon>Gammaproteobacteria</taxon>
        <taxon>Pasteurellales</taxon>
        <taxon>Pasteurellaceae</taxon>
        <taxon>Gallibacterium</taxon>
    </lineage>
</organism>
<keyword evidence="2 4" id="KW-0472">Membrane</keyword>
<dbReference type="InterPro" id="IPR050330">
    <property type="entry name" value="Bact_OuterMem_StrucFunc"/>
</dbReference>
<dbReference type="Pfam" id="PF00691">
    <property type="entry name" value="OmpA"/>
    <property type="match status" value="1"/>
</dbReference>
<gene>
    <name evidence="7" type="ORF">ACFFHT_03160</name>
</gene>
<comment type="caution">
    <text evidence="7">The sequence shown here is derived from an EMBL/GenBank/DDBJ whole genome shotgun (WGS) entry which is preliminary data.</text>
</comment>
<dbReference type="InterPro" id="IPR006664">
    <property type="entry name" value="OMP_bac"/>
</dbReference>
<evidence type="ECO:0000256" key="1">
    <source>
        <dbReference type="ARBA" id="ARBA00004442"/>
    </source>
</evidence>
<evidence type="ECO:0000256" key="3">
    <source>
        <dbReference type="ARBA" id="ARBA00023237"/>
    </source>
</evidence>
<dbReference type="RefSeq" id="WP_382373405.1">
    <property type="nucleotide sequence ID" value="NZ_JBHLWA010000013.1"/>
</dbReference>
<protein>
    <submittedName>
        <fullName evidence="7">OmpA family protein</fullName>
    </submittedName>
</protein>
<dbReference type="PANTHER" id="PTHR30329:SF21">
    <property type="entry name" value="LIPOPROTEIN YIAD-RELATED"/>
    <property type="match status" value="1"/>
</dbReference>
<sequence>MRILKSFSVALFTLIMFGCTTAPNSLSWKNTQKESYQQDIPENRSSLIVYRTQNAIEGATTNIYVNGEYLASLQPNAYSQTLVCPDSQRLYSEFTHQDPGYRNKANLGAYYSLPQGKISFFKVININGKPSLTPVEESLAKQELESMPRQSHTLSRVDYTNCSVTKHYDLQASALFPFNKVDYQSMLTVGKQELSKIAMDIQQYGLDIKKIEIIGYSDPMGSEKYNKKLSLQRANTVKQVFVDNGIAEALISVEGKGSENLLVSNCQIQSNNKIQQQLCNQPNRRVEVVLHTNRNK</sequence>
<dbReference type="EMBL" id="JBHLWA010000013">
    <property type="protein sequence ID" value="MFC0322565.1"/>
    <property type="molecule type" value="Genomic_DNA"/>
</dbReference>
<keyword evidence="5" id="KW-0732">Signal</keyword>
<comment type="subcellular location">
    <subcellularLocation>
        <location evidence="1">Cell outer membrane</location>
    </subcellularLocation>
</comment>
<evidence type="ECO:0000256" key="5">
    <source>
        <dbReference type="SAM" id="SignalP"/>
    </source>
</evidence>
<evidence type="ECO:0000259" key="6">
    <source>
        <dbReference type="PROSITE" id="PS51123"/>
    </source>
</evidence>
<feature type="signal peptide" evidence="5">
    <location>
        <begin position="1"/>
        <end position="22"/>
    </location>
</feature>
<evidence type="ECO:0000256" key="4">
    <source>
        <dbReference type="PROSITE-ProRule" id="PRU00473"/>
    </source>
</evidence>
<keyword evidence="8" id="KW-1185">Reference proteome</keyword>